<evidence type="ECO:0000313" key="9">
    <source>
        <dbReference type="Proteomes" id="UP000215902"/>
    </source>
</evidence>
<evidence type="ECO:0000256" key="1">
    <source>
        <dbReference type="ARBA" id="ARBA00004123"/>
    </source>
</evidence>
<evidence type="ECO:0000256" key="2">
    <source>
        <dbReference type="ARBA" id="ARBA00016816"/>
    </source>
</evidence>
<feature type="domain" description="Integrator complex subunit 14 beta-barrel" evidence="6">
    <location>
        <begin position="203"/>
        <end position="341"/>
    </location>
</feature>
<evidence type="ECO:0000259" key="5">
    <source>
        <dbReference type="Pfam" id="PF13519"/>
    </source>
</evidence>
<protein>
    <recommendedName>
        <fullName evidence="2">Integrator complex subunit 14</fullName>
    </recommendedName>
</protein>
<dbReference type="OrthoDB" id="2374335at2759"/>
<dbReference type="InterPro" id="IPR046471">
    <property type="entry name" value="IntS14_C"/>
</dbReference>
<evidence type="ECO:0000259" key="6">
    <source>
        <dbReference type="Pfam" id="PF19435"/>
    </source>
</evidence>
<dbReference type="AlphaFoldDB" id="A0A267H121"/>
<dbReference type="InterPro" id="IPR039841">
    <property type="entry name" value="INTS14"/>
</dbReference>
<dbReference type="InterPro" id="IPR045814">
    <property type="entry name" value="IntS14_b-barrel"/>
</dbReference>
<gene>
    <name evidence="8" type="ORF">BOX15_Mlig030259g4</name>
</gene>
<name>A0A267H121_9PLAT</name>
<organism evidence="8 9">
    <name type="scientific">Macrostomum lignano</name>
    <dbReference type="NCBI Taxonomy" id="282301"/>
    <lineage>
        <taxon>Eukaryota</taxon>
        <taxon>Metazoa</taxon>
        <taxon>Spiralia</taxon>
        <taxon>Lophotrochozoa</taxon>
        <taxon>Platyhelminthes</taxon>
        <taxon>Rhabditophora</taxon>
        <taxon>Macrostomorpha</taxon>
        <taxon>Macrostomida</taxon>
        <taxon>Macrostomidae</taxon>
        <taxon>Macrostomum</taxon>
    </lineage>
</organism>
<accession>A0A267H121</accession>
<evidence type="ECO:0000256" key="3">
    <source>
        <dbReference type="ARBA" id="ARBA00023242"/>
    </source>
</evidence>
<dbReference type="Pfam" id="PF13519">
    <property type="entry name" value="VWA_2"/>
    <property type="match status" value="1"/>
</dbReference>
<sequence length="511" mass="54936">AMPTLLLLDRSLSMARRPSPDSKLTYLELAVSSAHQVLTHLARTAPAEFVALGLVGSELELAFSFTQDVSAMQQYLSSVGPRDAARLAPALEAASQLIVRDFGPGLGGPACRVLLLTDDGGRLAPGLEASSAARALADGRIDLSVLCLRSAPGPCLTELQQVQRQQQQQQQQHFSLTISSPTDCSLKAVSEAVQSLCQSRLSPMTVRLHCGSVTQLVELHPGPSGCDRFVGSGCRSPRRYQPDKDVRLIGFLQISEIYSPAVLSRHLVLPAAALLESSAGAPGASVEPPHLTTLLQASLRADSFVALATLGNTEDSDWYCFLHAHPGGRRCALLLSVLEPGPEPAVWLGKIPYLAPASDFDEAALANVNPFPVKPKGNKPSYAASCIVWTKQASVVADVQKISRWARKLPDKANQFYQELNRLRRHALTIGFVELLSAVRDLLQREYDSLAVGTPAAERQAEHLRHAVAMLQPAHWTNDIQPPLSRPKPLAGDAGANVNTDGVIDLTVSKR</sequence>
<dbReference type="InterPro" id="IPR002035">
    <property type="entry name" value="VWF_A"/>
</dbReference>
<dbReference type="EMBL" id="NIVC01000089">
    <property type="protein sequence ID" value="PAA91394.1"/>
    <property type="molecule type" value="Genomic_DNA"/>
</dbReference>
<keyword evidence="3" id="KW-0539">Nucleus</keyword>
<dbReference type="SUPFAM" id="SSF53300">
    <property type="entry name" value="vWA-like"/>
    <property type="match status" value="1"/>
</dbReference>
<dbReference type="PANTHER" id="PTHR13532">
    <property type="match status" value="1"/>
</dbReference>
<comment type="similarity">
    <text evidence="4">Belongs to the Integrator subunit 14 family.</text>
</comment>
<dbReference type="Pfam" id="PF20504">
    <property type="entry name" value="IntS14_C"/>
    <property type="match status" value="1"/>
</dbReference>
<feature type="non-terminal residue" evidence="8">
    <location>
        <position position="1"/>
    </location>
</feature>
<comment type="caution">
    <text evidence="8">The sequence shown here is derived from an EMBL/GenBank/DDBJ whole genome shotgun (WGS) entry which is preliminary data.</text>
</comment>
<reference evidence="8 9" key="1">
    <citation type="submission" date="2017-06" db="EMBL/GenBank/DDBJ databases">
        <title>A platform for efficient transgenesis in Macrostomum lignano, a flatworm model organism for stem cell research.</title>
        <authorList>
            <person name="Berezikov E."/>
        </authorList>
    </citation>
    <scope>NUCLEOTIDE SEQUENCE [LARGE SCALE GENOMIC DNA]</scope>
    <source>
        <strain evidence="8">DV1</strain>
        <tissue evidence="8">Whole organism</tissue>
    </source>
</reference>
<dbReference type="GO" id="GO:0032039">
    <property type="term" value="C:integrator complex"/>
    <property type="evidence" value="ECO:0007669"/>
    <property type="project" value="InterPro"/>
</dbReference>
<dbReference type="Proteomes" id="UP000215902">
    <property type="component" value="Unassembled WGS sequence"/>
</dbReference>
<feature type="domain" description="Integrator complex subunit 14 C-terminal" evidence="7">
    <location>
        <begin position="388"/>
        <end position="473"/>
    </location>
</feature>
<proteinExistence type="inferred from homology"/>
<dbReference type="STRING" id="282301.A0A267H121"/>
<dbReference type="PANTHER" id="PTHR13532:SF3">
    <property type="entry name" value="INTEGRATOR COMPLEX SUBUNIT 14"/>
    <property type="match status" value="1"/>
</dbReference>
<keyword evidence="9" id="KW-1185">Reference proteome</keyword>
<evidence type="ECO:0000259" key="7">
    <source>
        <dbReference type="Pfam" id="PF20504"/>
    </source>
</evidence>
<feature type="domain" description="VWFA" evidence="5">
    <location>
        <begin position="4"/>
        <end position="118"/>
    </location>
</feature>
<dbReference type="GO" id="GO:0034472">
    <property type="term" value="P:snRNA 3'-end processing"/>
    <property type="evidence" value="ECO:0007669"/>
    <property type="project" value="TreeGrafter"/>
</dbReference>
<evidence type="ECO:0000256" key="4">
    <source>
        <dbReference type="ARBA" id="ARBA00061449"/>
    </source>
</evidence>
<dbReference type="Pfam" id="PF19435">
    <property type="entry name" value="IntS14_b-barrel"/>
    <property type="match status" value="1"/>
</dbReference>
<evidence type="ECO:0000313" key="8">
    <source>
        <dbReference type="EMBL" id="PAA91394.1"/>
    </source>
</evidence>
<dbReference type="Gene3D" id="3.40.50.410">
    <property type="entry name" value="von Willebrand factor, type A domain"/>
    <property type="match status" value="1"/>
</dbReference>
<comment type="subcellular location">
    <subcellularLocation>
        <location evidence="1">Nucleus</location>
    </subcellularLocation>
</comment>
<dbReference type="InterPro" id="IPR036465">
    <property type="entry name" value="vWFA_dom_sf"/>
</dbReference>